<dbReference type="OMA" id="VECEPIA"/>
<keyword evidence="8" id="KW-0808">Transferase</keyword>
<dbReference type="InterPro" id="IPR023395">
    <property type="entry name" value="MCP_dom_sf"/>
</dbReference>
<dbReference type="EMBL" id="KQ972316">
    <property type="protein sequence ID" value="EFA12302.2"/>
    <property type="molecule type" value="Genomic_DNA"/>
</dbReference>
<evidence type="ECO:0000256" key="3">
    <source>
        <dbReference type="ARBA" id="ARBA00022692"/>
    </source>
</evidence>
<organism evidence="8 9">
    <name type="scientific">Tribolium castaneum</name>
    <name type="common">Red flour beetle</name>
    <dbReference type="NCBI Taxonomy" id="7070"/>
    <lineage>
        <taxon>Eukaryota</taxon>
        <taxon>Metazoa</taxon>
        <taxon>Ecdysozoa</taxon>
        <taxon>Arthropoda</taxon>
        <taxon>Hexapoda</taxon>
        <taxon>Insecta</taxon>
        <taxon>Pterygota</taxon>
        <taxon>Neoptera</taxon>
        <taxon>Endopterygota</taxon>
        <taxon>Coleoptera</taxon>
        <taxon>Polyphaga</taxon>
        <taxon>Cucujiformia</taxon>
        <taxon>Tenebrionidae</taxon>
        <taxon>Tenebrionidae incertae sedis</taxon>
        <taxon>Tribolium</taxon>
    </lineage>
</organism>
<dbReference type="eggNOG" id="KOG1075">
    <property type="taxonomic scope" value="Eukaryota"/>
</dbReference>
<dbReference type="InParanoid" id="D2CG20"/>
<feature type="repeat" description="Solcar" evidence="5">
    <location>
        <begin position="1"/>
        <end position="79"/>
    </location>
</feature>
<dbReference type="Proteomes" id="UP000007266">
    <property type="component" value="Unassembled WGS sequence"/>
</dbReference>
<keyword evidence="3 5" id="KW-0812">Transmembrane</keyword>
<dbReference type="PROSITE" id="PS50878">
    <property type="entry name" value="RT_POL"/>
    <property type="match status" value="1"/>
</dbReference>
<gene>
    <name evidence="8" type="primary">AUGUSTUS-3.0.2_05112</name>
    <name evidence="8" type="ORF">TcasGA2_TC005112</name>
</gene>
<evidence type="ECO:0000256" key="6">
    <source>
        <dbReference type="RuleBase" id="RU000488"/>
    </source>
</evidence>
<evidence type="ECO:0000313" key="8">
    <source>
        <dbReference type="EMBL" id="EFA12302.2"/>
    </source>
</evidence>
<proteinExistence type="inferred from homology"/>
<dbReference type="Pfam" id="PF00078">
    <property type="entry name" value="RVT_1"/>
    <property type="match status" value="1"/>
</dbReference>
<dbReference type="InterPro" id="IPR018108">
    <property type="entry name" value="MCP_transmembrane"/>
</dbReference>
<keyword evidence="6" id="KW-0813">Transport</keyword>
<evidence type="ECO:0000259" key="7">
    <source>
        <dbReference type="PROSITE" id="PS50878"/>
    </source>
</evidence>
<keyword evidence="9" id="KW-1185">Reference proteome</keyword>
<evidence type="ECO:0000256" key="2">
    <source>
        <dbReference type="ARBA" id="ARBA00006375"/>
    </source>
</evidence>
<name>D2CG20_TRICA</name>
<dbReference type="PROSITE" id="PS50920">
    <property type="entry name" value="SOLCAR"/>
    <property type="match status" value="1"/>
</dbReference>
<dbReference type="SUPFAM" id="SSF56672">
    <property type="entry name" value="DNA/RNA polymerases"/>
    <property type="match status" value="1"/>
</dbReference>
<evidence type="ECO:0000256" key="5">
    <source>
        <dbReference type="PROSITE-ProRule" id="PRU00282"/>
    </source>
</evidence>
<dbReference type="InterPro" id="IPR043502">
    <property type="entry name" value="DNA/RNA_pol_sf"/>
</dbReference>
<reference evidence="8 9" key="2">
    <citation type="journal article" date="2010" name="Nucleic Acids Res.">
        <title>BeetleBase in 2010: revisions to provide comprehensive genomic information for Tribolium castaneum.</title>
        <authorList>
            <person name="Kim H.S."/>
            <person name="Murphy T."/>
            <person name="Xia J."/>
            <person name="Caragea D."/>
            <person name="Park Y."/>
            <person name="Beeman R.W."/>
            <person name="Lorenzen M.D."/>
            <person name="Butcher S."/>
            <person name="Manak J.R."/>
            <person name="Brown S.J."/>
        </authorList>
    </citation>
    <scope>NUCLEOTIDE SEQUENCE [LARGE SCALE GENOMIC DNA]</scope>
    <source>
        <strain evidence="8 9">Georgia GA2</strain>
    </source>
</reference>
<keyword evidence="8" id="KW-0695">RNA-directed DNA polymerase</keyword>
<dbReference type="Pfam" id="PF00153">
    <property type="entry name" value="Mito_carr"/>
    <property type="match status" value="1"/>
</dbReference>
<dbReference type="GO" id="GO:0016020">
    <property type="term" value="C:membrane"/>
    <property type="evidence" value="ECO:0007669"/>
    <property type="project" value="UniProtKB-SubCell"/>
</dbReference>
<comment type="similarity">
    <text evidence="2 6">Belongs to the mitochondrial carrier (TC 2.A.29) family.</text>
</comment>
<evidence type="ECO:0000256" key="1">
    <source>
        <dbReference type="ARBA" id="ARBA00004141"/>
    </source>
</evidence>
<accession>D2CG20</accession>
<feature type="domain" description="Reverse transcriptase" evidence="7">
    <location>
        <begin position="85"/>
        <end position="311"/>
    </location>
</feature>
<dbReference type="SUPFAM" id="SSF103506">
    <property type="entry name" value="Mitochondrial carrier"/>
    <property type="match status" value="1"/>
</dbReference>
<protein>
    <submittedName>
        <fullName evidence="8">RNA-directed DNA polymerase from mobile element jockey-like Protein</fullName>
    </submittedName>
</protein>
<dbReference type="InterPro" id="IPR000477">
    <property type="entry name" value="RT_dom"/>
</dbReference>
<comment type="subcellular location">
    <subcellularLocation>
        <location evidence="1">Membrane</location>
        <topology evidence="1">Multi-pass membrane protein</topology>
    </subcellularLocation>
</comment>
<reference evidence="8 9" key="1">
    <citation type="journal article" date="2008" name="Nature">
        <title>The genome of the model beetle and pest Tribolium castaneum.</title>
        <authorList>
            <consortium name="Tribolium Genome Sequencing Consortium"/>
            <person name="Richards S."/>
            <person name="Gibbs R.A."/>
            <person name="Weinstock G.M."/>
            <person name="Brown S.J."/>
            <person name="Denell R."/>
            <person name="Beeman R.W."/>
            <person name="Gibbs R."/>
            <person name="Beeman R.W."/>
            <person name="Brown S.J."/>
            <person name="Bucher G."/>
            <person name="Friedrich M."/>
            <person name="Grimmelikhuijzen C.J."/>
            <person name="Klingler M."/>
            <person name="Lorenzen M."/>
            <person name="Richards S."/>
            <person name="Roth S."/>
            <person name="Schroder R."/>
            <person name="Tautz D."/>
            <person name="Zdobnov E.M."/>
            <person name="Muzny D."/>
            <person name="Gibbs R.A."/>
            <person name="Weinstock G.M."/>
            <person name="Attaway T."/>
            <person name="Bell S."/>
            <person name="Buhay C.J."/>
            <person name="Chandrabose M.N."/>
            <person name="Chavez D."/>
            <person name="Clerk-Blankenburg K.P."/>
            <person name="Cree A."/>
            <person name="Dao M."/>
            <person name="Davis C."/>
            <person name="Chacko J."/>
            <person name="Dinh H."/>
            <person name="Dugan-Rocha S."/>
            <person name="Fowler G."/>
            <person name="Garner T.T."/>
            <person name="Garnes J."/>
            <person name="Gnirke A."/>
            <person name="Hawes A."/>
            <person name="Hernandez J."/>
            <person name="Hines S."/>
            <person name="Holder M."/>
            <person name="Hume J."/>
            <person name="Jhangiani S.N."/>
            <person name="Joshi V."/>
            <person name="Khan Z.M."/>
            <person name="Jackson L."/>
            <person name="Kovar C."/>
            <person name="Kowis A."/>
            <person name="Lee S."/>
            <person name="Lewis L.R."/>
            <person name="Margolis J."/>
            <person name="Morgan M."/>
            <person name="Nazareth L.V."/>
            <person name="Nguyen N."/>
            <person name="Okwuonu G."/>
            <person name="Parker D."/>
            <person name="Richards S."/>
            <person name="Ruiz S.J."/>
            <person name="Santibanez J."/>
            <person name="Savard J."/>
            <person name="Scherer S.E."/>
            <person name="Schneider B."/>
            <person name="Sodergren E."/>
            <person name="Tautz D."/>
            <person name="Vattahil S."/>
            <person name="Villasana D."/>
            <person name="White C.S."/>
            <person name="Wright R."/>
            <person name="Park Y."/>
            <person name="Beeman R.W."/>
            <person name="Lord J."/>
            <person name="Oppert B."/>
            <person name="Lorenzen M."/>
            <person name="Brown S."/>
            <person name="Wang L."/>
            <person name="Savard J."/>
            <person name="Tautz D."/>
            <person name="Richards S."/>
            <person name="Weinstock G."/>
            <person name="Gibbs R.A."/>
            <person name="Liu Y."/>
            <person name="Worley K."/>
            <person name="Weinstock G."/>
            <person name="Elsik C.G."/>
            <person name="Reese J.T."/>
            <person name="Elhaik E."/>
            <person name="Landan G."/>
            <person name="Graur D."/>
            <person name="Arensburger P."/>
            <person name="Atkinson P."/>
            <person name="Beeman R.W."/>
            <person name="Beidler J."/>
            <person name="Brown S.J."/>
            <person name="Demuth J.P."/>
            <person name="Drury D.W."/>
            <person name="Du Y.Z."/>
            <person name="Fujiwara H."/>
            <person name="Lorenzen M."/>
            <person name="Maselli V."/>
            <person name="Osanai M."/>
            <person name="Park Y."/>
            <person name="Robertson H.M."/>
            <person name="Tu Z."/>
            <person name="Wang J.J."/>
            <person name="Wang S."/>
            <person name="Richards S."/>
            <person name="Song H."/>
            <person name="Zhang L."/>
            <person name="Sodergren E."/>
            <person name="Werner D."/>
            <person name="Stanke M."/>
            <person name="Morgenstern B."/>
            <person name="Solovyev V."/>
            <person name="Kosarev P."/>
            <person name="Brown G."/>
            <person name="Chen H.C."/>
            <person name="Ermolaeva O."/>
            <person name="Hlavina W."/>
            <person name="Kapustin Y."/>
            <person name="Kiryutin B."/>
            <person name="Kitts P."/>
            <person name="Maglott D."/>
            <person name="Pruitt K."/>
            <person name="Sapojnikov V."/>
            <person name="Souvorov A."/>
            <person name="Mackey A.J."/>
            <person name="Waterhouse R.M."/>
            <person name="Wyder S."/>
            <person name="Zdobnov E.M."/>
            <person name="Zdobnov E.M."/>
            <person name="Wyder S."/>
            <person name="Kriventseva E.V."/>
            <person name="Kadowaki T."/>
            <person name="Bork P."/>
            <person name="Aranda M."/>
            <person name="Bao R."/>
            <person name="Beermann A."/>
            <person name="Berns N."/>
            <person name="Bolognesi R."/>
            <person name="Bonneton F."/>
            <person name="Bopp D."/>
            <person name="Brown S.J."/>
            <person name="Bucher G."/>
            <person name="Butts T."/>
            <person name="Chaumot A."/>
            <person name="Denell R.E."/>
            <person name="Ferrier D.E."/>
            <person name="Friedrich M."/>
            <person name="Gordon C.M."/>
            <person name="Jindra M."/>
            <person name="Klingler M."/>
            <person name="Lan Q."/>
            <person name="Lattorff H.M."/>
            <person name="Laudet V."/>
            <person name="von Levetsow C."/>
            <person name="Liu Z."/>
            <person name="Lutz R."/>
            <person name="Lynch J.A."/>
            <person name="da Fonseca R.N."/>
            <person name="Posnien N."/>
            <person name="Reuter R."/>
            <person name="Roth S."/>
            <person name="Savard J."/>
            <person name="Schinko J.B."/>
            <person name="Schmitt C."/>
            <person name="Schoppmeier M."/>
            <person name="Schroder R."/>
            <person name="Shippy T.D."/>
            <person name="Simonnet F."/>
            <person name="Marques-Souza H."/>
            <person name="Tautz D."/>
            <person name="Tomoyasu Y."/>
            <person name="Trauner J."/>
            <person name="Van der Zee M."/>
            <person name="Vervoort M."/>
            <person name="Wittkopp N."/>
            <person name="Wimmer E.A."/>
            <person name="Yang X."/>
            <person name="Jones A.K."/>
            <person name="Sattelle D.B."/>
            <person name="Ebert P.R."/>
            <person name="Nelson D."/>
            <person name="Scott J.G."/>
            <person name="Beeman R.W."/>
            <person name="Muthukrishnan S."/>
            <person name="Kramer K.J."/>
            <person name="Arakane Y."/>
            <person name="Beeman R.W."/>
            <person name="Zhu Q."/>
            <person name="Hogenkamp D."/>
            <person name="Dixit R."/>
            <person name="Oppert B."/>
            <person name="Jiang H."/>
            <person name="Zou Z."/>
            <person name="Marshall J."/>
            <person name="Elpidina E."/>
            <person name="Vinokurov K."/>
            <person name="Oppert C."/>
            <person name="Zou Z."/>
            <person name="Evans J."/>
            <person name="Lu Z."/>
            <person name="Zhao P."/>
            <person name="Sumathipala N."/>
            <person name="Altincicek B."/>
            <person name="Vilcinskas A."/>
            <person name="Williams M."/>
            <person name="Hultmark D."/>
            <person name="Hetru C."/>
            <person name="Jiang H."/>
            <person name="Grimmelikhuijzen C.J."/>
            <person name="Hauser F."/>
            <person name="Cazzamali G."/>
            <person name="Williamson M."/>
            <person name="Park Y."/>
            <person name="Li B."/>
            <person name="Tanaka Y."/>
            <person name="Predel R."/>
            <person name="Neupert S."/>
            <person name="Schachtner J."/>
            <person name="Verleyen P."/>
            <person name="Raible F."/>
            <person name="Bork P."/>
            <person name="Friedrich M."/>
            <person name="Walden K.K."/>
            <person name="Robertson H.M."/>
            <person name="Angeli S."/>
            <person name="Foret S."/>
            <person name="Bucher G."/>
            <person name="Schuetz S."/>
            <person name="Maleszka R."/>
            <person name="Wimmer E.A."/>
            <person name="Beeman R.W."/>
            <person name="Lorenzen M."/>
            <person name="Tomoyasu Y."/>
            <person name="Miller S.C."/>
            <person name="Grossmann D."/>
            <person name="Bucher G."/>
        </authorList>
    </citation>
    <scope>NUCLEOTIDE SEQUENCE [LARGE SCALE GENOMIC DNA]</scope>
    <source>
        <strain evidence="8 9">Georgia GA2</strain>
    </source>
</reference>
<evidence type="ECO:0000313" key="9">
    <source>
        <dbReference type="Proteomes" id="UP000007266"/>
    </source>
</evidence>
<dbReference type="STRING" id="7070.D2CG20"/>
<dbReference type="Gene3D" id="1.50.40.10">
    <property type="entry name" value="Mitochondrial carrier domain"/>
    <property type="match status" value="1"/>
</dbReference>
<dbReference type="PANTHER" id="PTHR33332">
    <property type="entry name" value="REVERSE TRANSCRIPTASE DOMAIN-CONTAINING PROTEIN"/>
    <property type="match status" value="1"/>
</dbReference>
<dbReference type="HOGENOM" id="CLU_000680_20_0_1"/>
<sequence>MKATFVSNPLDVFKTRIQLQGELKLRGQHEIHYKHALHAAYVIIKQERIFALQKGLGTVLDDNTYSALQRGRIKTPILFTLNIYKFNFEGVFPDMFKKSKIIPVPKKNCVNNPDNYRPIALKATLGKLFEKLVKKPLVNYFEKFSLFHSSQHGFRTKHSTSEVVRKIVDYTTEALDNGHLAAITLGDLSKAFDCLNHDCLLDKLEHYGIRGLSLSFFKFYLSNRPLCVLLNHELSSFKESARGVPQGSVLGPVLLIIYVNDMFYNMGLSGLLMYANDASITNISTNIENLKDLTKVSLNKAEIGTMATVYR</sequence>
<evidence type="ECO:0000256" key="4">
    <source>
        <dbReference type="ARBA" id="ARBA00023136"/>
    </source>
</evidence>
<keyword evidence="8" id="KW-0548">Nucleotidyltransferase</keyword>
<keyword evidence="4 5" id="KW-0472">Membrane</keyword>
<dbReference type="GO" id="GO:0003964">
    <property type="term" value="F:RNA-directed DNA polymerase activity"/>
    <property type="evidence" value="ECO:0007669"/>
    <property type="project" value="UniProtKB-KW"/>
</dbReference>
<dbReference type="AlphaFoldDB" id="D2CG20"/>